<comment type="caution">
    <text evidence="2">The sequence shown here is derived from an EMBL/GenBank/DDBJ whole genome shotgun (WGS) entry which is preliminary data.</text>
</comment>
<sequence length="455" mass="50644">MGGTIAQTRSEKVPTPSYDSPLLGGNTFESDDERIEQDDLTDFVPPTPHDSPLSGSHTPGSDEGRPNINELMAICTNFSNRVLALETSKTAQELEIRKLKKKERKHGKTKLMFDDSDFVELDVDNAMENVKVNTASIDVSVIGPLNVSTVDPSTCTARDIFEDEMMTIADTLVAIRSTRPRTTSVVIRDVEEETLSSPTNLEEEQRLWTVGRSLVQLKFLQNASLRNNVNTYTRKRRAVSTGSGEVNTASRLFSTAGASMLVSTAGMVQEIYISIPSPIVVKDEAVVRTAKRNGLKEEETMARVHATTQSFTEEEWENIRARVEADEELTQRLQAEERNKYSEVDQAKMLVDLINQRKRYFAARKFLKELFETTMKNANTFVPMETKDGGRASELAAESSQAPITDSAEVGSSKRGAEVGLDHEGSKKQKTNEASESVQEQPDEEEKELPQEDLQ</sequence>
<feature type="compositionally biased region" description="Basic and acidic residues" evidence="1">
    <location>
        <begin position="415"/>
        <end position="433"/>
    </location>
</feature>
<protein>
    <submittedName>
        <fullName evidence="2">Uncharacterized protein</fullName>
    </submittedName>
</protein>
<dbReference type="EMBL" id="BQNB010016706">
    <property type="protein sequence ID" value="GJT54834.1"/>
    <property type="molecule type" value="Genomic_DNA"/>
</dbReference>
<reference evidence="2" key="2">
    <citation type="submission" date="2022-01" db="EMBL/GenBank/DDBJ databases">
        <authorList>
            <person name="Yamashiro T."/>
            <person name="Shiraishi A."/>
            <person name="Satake H."/>
            <person name="Nakayama K."/>
        </authorList>
    </citation>
    <scope>NUCLEOTIDE SEQUENCE</scope>
</reference>
<evidence type="ECO:0000256" key="1">
    <source>
        <dbReference type="SAM" id="MobiDB-lite"/>
    </source>
</evidence>
<dbReference type="Proteomes" id="UP001151760">
    <property type="component" value="Unassembled WGS sequence"/>
</dbReference>
<evidence type="ECO:0000313" key="3">
    <source>
        <dbReference type="Proteomes" id="UP001151760"/>
    </source>
</evidence>
<name>A0ABQ5EVK3_9ASTR</name>
<feature type="region of interest" description="Disordered" evidence="1">
    <location>
        <begin position="383"/>
        <end position="455"/>
    </location>
</feature>
<accession>A0ABQ5EVK3</accession>
<reference evidence="2" key="1">
    <citation type="journal article" date="2022" name="Int. J. Mol. Sci.">
        <title>Draft Genome of Tanacetum Coccineum: Genomic Comparison of Closely Related Tanacetum-Family Plants.</title>
        <authorList>
            <person name="Yamashiro T."/>
            <person name="Shiraishi A."/>
            <person name="Nakayama K."/>
            <person name="Satake H."/>
        </authorList>
    </citation>
    <scope>NUCLEOTIDE SEQUENCE</scope>
</reference>
<gene>
    <name evidence="2" type="ORF">Tco_0989888</name>
</gene>
<feature type="compositionally biased region" description="Acidic residues" evidence="1">
    <location>
        <begin position="29"/>
        <end position="41"/>
    </location>
</feature>
<evidence type="ECO:0000313" key="2">
    <source>
        <dbReference type="EMBL" id="GJT54834.1"/>
    </source>
</evidence>
<feature type="region of interest" description="Disordered" evidence="1">
    <location>
        <begin position="1"/>
        <end position="67"/>
    </location>
</feature>
<organism evidence="2 3">
    <name type="scientific">Tanacetum coccineum</name>
    <dbReference type="NCBI Taxonomy" id="301880"/>
    <lineage>
        <taxon>Eukaryota</taxon>
        <taxon>Viridiplantae</taxon>
        <taxon>Streptophyta</taxon>
        <taxon>Embryophyta</taxon>
        <taxon>Tracheophyta</taxon>
        <taxon>Spermatophyta</taxon>
        <taxon>Magnoliopsida</taxon>
        <taxon>eudicotyledons</taxon>
        <taxon>Gunneridae</taxon>
        <taxon>Pentapetalae</taxon>
        <taxon>asterids</taxon>
        <taxon>campanulids</taxon>
        <taxon>Asterales</taxon>
        <taxon>Asteraceae</taxon>
        <taxon>Asteroideae</taxon>
        <taxon>Anthemideae</taxon>
        <taxon>Anthemidinae</taxon>
        <taxon>Tanacetum</taxon>
    </lineage>
</organism>
<proteinExistence type="predicted"/>
<keyword evidence="3" id="KW-1185">Reference proteome</keyword>